<feature type="repeat" description="Pumilio" evidence="5">
    <location>
        <begin position="598"/>
        <end position="633"/>
    </location>
</feature>
<dbReference type="AlphaFoldDB" id="A0AAN7E761"/>
<dbReference type="GO" id="GO:0006417">
    <property type="term" value="P:regulation of translation"/>
    <property type="evidence" value="ECO:0007669"/>
    <property type="project" value="UniProtKB-KW"/>
</dbReference>
<gene>
    <name evidence="8" type="ORF">RGQ29_006230</name>
</gene>
<dbReference type="GO" id="GO:0005737">
    <property type="term" value="C:cytoplasm"/>
    <property type="evidence" value="ECO:0007669"/>
    <property type="project" value="TreeGrafter"/>
</dbReference>
<dbReference type="FunFam" id="1.25.10.10:FF:000237">
    <property type="entry name" value="Pumilio homolog 9"/>
    <property type="match status" value="1"/>
</dbReference>
<evidence type="ECO:0000256" key="1">
    <source>
        <dbReference type="ARBA" id="ARBA00022737"/>
    </source>
</evidence>
<reference evidence="8 9" key="1">
    <citation type="journal article" date="2023" name="G3 (Bethesda)">
        <title>A haplotype-resolved chromosome-scale genome for Quercus rubra L. provides insights into the genetics of adaptive traits for red oak species.</title>
        <authorList>
            <person name="Kapoor B."/>
            <person name="Jenkins J."/>
            <person name="Schmutz J."/>
            <person name="Zhebentyayeva T."/>
            <person name="Kuelheim C."/>
            <person name="Coggeshall M."/>
            <person name="Heim C."/>
            <person name="Lasky J.R."/>
            <person name="Leites L."/>
            <person name="Islam-Faridi N."/>
            <person name="Romero-Severson J."/>
            <person name="DeLeo V.L."/>
            <person name="Lucas S.M."/>
            <person name="Lazic D."/>
            <person name="Gailing O."/>
            <person name="Carlson J."/>
            <person name="Staton M."/>
        </authorList>
    </citation>
    <scope>NUCLEOTIDE SEQUENCE [LARGE SCALE GENOMIC DNA]</scope>
    <source>
        <strain evidence="8">Pseudo-F2</strain>
    </source>
</reference>
<sequence length="769" mass="86476">MKNDKELEMLLDEIPHATSHNIHNHHHHPHHPHPHHLHQQHNHTHLVGHGLNGMYVDDPSCHYNNNNKYTCASSPVSMLSLHSNGSSSTLCSGGNSLSDNGSPTTPPSEELKPHMPCGNSQYPDGLWLDSKIPVSSVRNKTNESLIDELSLCRNLSNVYISNGKEDFSNLRDFPVDRDRLLYRNCSFSGSNQTTIDKHGDYDNVRRGISDYMRFQSPVPSNAMSFDGQMSPALSGLPQEHNMGSLLGSRVSPRQADNFFPQFNYCNSSMNFPWQNTKEQLDNYYLGGSPVSNFTTSLSGLPMAESLIYAQQDGMNLNEARGVLNLLNTPQMTSPRPHLSVENALHLGLPLSSGRTRTTLNIRIPQPGLESLTSDESFIIQGEALNHSVNKGFNPSRGRSKVALHEIGMSKRLERSRLDGWHQSAEICDNAQSPRMNFPFSLPRKYNSLAEAQGYIYLLAKDQYGCRFLQRIFDEGTPKDVQIVFNEIINYVVELMVNPFGNYLMQKLLDVCNEEQRLQILLMVTAEPGQLVRISLNPHGTRVVQKLIETLKTRQQISLVISALEPGFLALIKDLNGNHVIQRCLQCLSHEDNKFIFVAAAKYCVDIAIHQHGCCVLQRCISHSIGEHRENLVAEISANGLLLSQDAYGNYVIQFILELRIPSATSNLISQFEGNYVHLSKQKFGSHVVEKCLMVFNDECRSRLIHELLSVPQFERLLQDPHANYVVQTALRVSEGPIHNALVEAIESHKAISRNSPYSKRIFSQKLLKK</sequence>
<feature type="compositionally biased region" description="Low complexity" evidence="6">
    <location>
        <begin position="83"/>
        <end position="98"/>
    </location>
</feature>
<evidence type="ECO:0000256" key="6">
    <source>
        <dbReference type="SAM" id="MobiDB-lite"/>
    </source>
</evidence>
<feature type="domain" description="PUM-HD" evidence="7">
    <location>
        <begin position="422"/>
        <end position="769"/>
    </location>
</feature>
<dbReference type="SUPFAM" id="SSF48371">
    <property type="entry name" value="ARM repeat"/>
    <property type="match status" value="1"/>
</dbReference>
<dbReference type="InterPro" id="IPR033712">
    <property type="entry name" value="Pumilio_RNA-bd"/>
</dbReference>
<feature type="region of interest" description="Disordered" evidence="6">
    <location>
        <begin position="21"/>
        <end position="42"/>
    </location>
</feature>
<dbReference type="Gene3D" id="1.25.10.10">
    <property type="entry name" value="Leucine-rich Repeat Variant"/>
    <property type="match status" value="1"/>
</dbReference>
<dbReference type="Pfam" id="PF00806">
    <property type="entry name" value="PUF"/>
    <property type="match status" value="1"/>
</dbReference>
<keyword evidence="1" id="KW-0677">Repeat</keyword>
<evidence type="ECO:0000256" key="3">
    <source>
        <dbReference type="ARBA" id="ARBA00022884"/>
    </source>
</evidence>
<feature type="repeat" description="Pumilio" evidence="5">
    <location>
        <begin position="634"/>
        <end position="669"/>
    </location>
</feature>
<name>A0AAN7E761_QUERU</name>
<feature type="repeat" description="Pumilio" evidence="5">
    <location>
        <begin position="706"/>
        <end position="743"/>
    </location>
</feature>
<dbReference type="GO" id="GO:0003729">
    <property type="term" value="F:mRNA binding"/>
    <property type="evidence" value="ECO:0007669"/>
    <property type="project" value="TreeGrafter"/>
</dbReference>
<evidence type="ECO:0000256" key="4">
    <source>
        <dbReference type="ARBA" id="ARBA00058490"/>
    </source>
</evidence>
<organism evidence="8 9">
    <name type="scientific">Quercus rubra</name>
    <name type="common">Northern red oak</name>
    <name type="synonym">Quercus borealis</name>
    <dbReference type="NCBI Taxonomy" id="3512"/>
    <lineage>
        <taxon>Eukaryota</taxon>
        <taxon>Viridiplantae</taxon>
        <taxon>Streptophyta</taxon>
        <taxon>Embryophyta</taxon>
        <taxon>Tracheophyta</taxon>
        <taxon>Spermatophyta</taxon>
        <taxon>Magnoliopsida</taxon>
        <taxon>eudicotyledons</taxon>
        <taxon>Gunneridae</taxon>
        <taxon>Pentapetalae</taxon>
        <taxon>rosids</taxon>
        <taxon>fabids</taxon>
        <taxon>Fagales</taxon>
        <taxon>Fagaceae</taxon>
        <taxon>Quercus</taxon>
    </lineage>
</organism>
<evidence type="ECO:0000313" key="8">
    <source>
        <dbReference type="EMBL" id="KAK4564053.1"/>
    </source>
</evidence>
<feature type="repeat" description="Pumilio" evidence="5">
    <location>
        <begin position="486"/>
        <end position="522"/>
    </location>
</feature>
<dbReference type="InterPro" id="IPR033133">
    <property type="entry name" value="PUM-HD"/>
</dbReference>
<protein>
    <recommendedName>
        <fullName evidence="7">PUM-HD domain-containing protein</fullName>
    </recommendedName>
</protein>
<dbReference type="PANTHER" id="PTHR12537">
    <property type="entry name" value="RNA BINDING PROTEIN PUMILIO-RELATED"/>
    <property type="match status" value="1"/>
</dbReference>
<dbReference type="EMBL" id="JAXUIC010000011">
    <property type="protein sequence ID" value="KAK4564053.1"/>
    <property type="molecule type" value="Genomic_DNA"/>
</dbReference>
<feature type="repeat" description="Pumilio" evidence="5">
    <location>
        <begin position="524"/>
        <end position="561"/>
    </location>
</feature>
<proteinExistence type="predicted"/>
<dbReference type="InterPro" id="IPR001313">
    <property type="entry name" value="Pumilio_RNA-bd_rpt"/>
</dbReference>
<dbReference type="Proteomes" id="UP001324115">
    <property type="component" value="Unassembled WGS sequence"/>
</dbReference>
<comment type="function">
    <text evidence="4">Sequence-specific RNA-binding protein that regulates translation and mRNA stability by binding the 3'-UTR of target mRNAs.</text>
</comment>
<keyword evidence="2" id="KW-0810">Translation regulation</keyword>
<keyword evidence="9" id="KW-1185">Reference proteome</keyword>
<evidence type="ECO:0000259" key="7">
    <source>
        <dbReference type="PROSITE" id="PS50303"/>
    </source>
</evidence>
<dbReference type="PROSITE" id="PS50302">
    <property type="entry name" value="PUM"/>
    <property type="match status" value="8"/>
</dbReference>
<keyword evidence="3" id="KW-0694">RNA-binding</keyword>
<evidence type="ECO:0000256" key="5">
    <source>
        <dbReference type="PROSITE-ProRule" id="PRU00317"/>
    </source>
</evidence>
<feature type="region of interest" description="Disordered" evidence="6">
    <location>
        <begin position="83"/>
        <end position="116"/>
    </location>
</feature>
<feature type="compositionally biased region" description="Basic residues" evidence="6">
    <location>
        <begin position="22"/>
        <end position="42"/>
    </location>
</feature>
<dbReference type="PANTHER" id="PTHR12537:SF13">
    <property type="entry name" value="PUMILIO HOMOLOGY DOMAIN FAMILY MEMBER 4"/>
    <property type="match status" value="1"/>
</dbReference>
<dbReference type="Pfam" id="PF22493">
    <property type="entry name" value="PUF_NOP9"/>
    <property type="match status" value="1"/>
</dbReference>
<comment type="caution">
    <text evidence="8">The sequence shown here is derived from an EMBL/GenBank/DDBJ whole genome shotgun (WGS) entry which is preliminary data.</text>
</comment>
<dbReference type="SMART" id="SM00025">
    <property type="entry name" value="Pumilio"/>
    <property type="match status" value="8"/>
</dbReference>
<feature type="repeat" description="Pumilio" evidence="5">
    <location>
        <begin position="670"/>
        <end position="705"/>
    </location>
</feature>
<evidence type="ECO:0000313" key="9">
    <source>
        <dbReference type="Proteomes" id="UP001324115"/>
    </source>
</evidence>
<dbReference type="InterPro" id="IPR011989">
    <property type="entry name" value="ARM-like"/>
</dbReference>
<dbReference type="CDD" id="cd07920">
    <property type="entry name" value="Pumilio"/>
    <property type="match status" value="1"/>
</dbReference>
<dbReference type="InterPro" id="IPR016024">
    <property type="entry name" value="ARM-type_fold"/>
</dbReference>
<evidence type="ECO:0000256" key="2">
    <source>
        <dbReference type="ARBA" id="ARBA00022845"/>
    </source>
</evidence>
<accession>A0AAN7E761</accession>
<feature type="repeat" description="Pumilio" evidence="5">
    <location>
        <begin position="562"/>
        <end position="597"/>
    </location>
</feature>
<dbReference type="PROSITE" id="PS50303">
    <property type="entry name" value="PUM_HD"/>
    <property type="match status" value="1"/>
</dbReference>
<feature type="repeat" description="Pumilio" evidence="5">
    <location>
        <begin position="450"/>
        <end position="485"/>
    </location>
</feature>